<evidence type="ECO:0000313" key="2">
    <source>
        <dbReference type="EMBL" id="OWK09465.1"/>
    </source>
</evidence>
<feature type="region of interest" description="Disordered" evidence="1">
    <location>
        <begin position="29"/>
        <end position="68"/>
    </location>
</feature>
<dbReference type="EMBL" id="MKHE01000012">
    <property type="protein sequence ID" value="OWK09465.1"/>
    <property type="molecule type" value="Genomic_DNA"/>
</dbReference>
<reference evidence="2 3" key="1">
    <citation type="journal article" date="2018" name="Mol. Genet. Genomics">
        <title>The red deer Cervus elaphus genome CerEla1.0: sequencing, annotating, genes, and chromosomes.</title>
        <authorList>
            <person name="Bana N.A."/>
            <person name="Nyiri A."/>
            <person name="Nagy J."/>
            <person name="Frank K."/>
            <person name="Nagy T."/>
            <person name="Steger V."/>
            <person name="Schiller M."/>
            <person name="Lakatos P."/>
            <person name="Sugar L."/>
            <person name="Horn P."/>
            <person name="Barta E."/>
            <person name="Orosz L."/>
        </authorList>
    </citation>
    <scope>NUCLEOTIDE SEQUENCE [LARGE SCALE GENOMIC DNA]</scope>
    <source>
        <strain evidence="2">Hungarian</strain>
    </source>
</reference>
<sequence>MAVTLDKDAYYRRVKRLNSRVQGRAHLVAPGSFTAGDPKRRPVAGNPPRNHLTLRPPPSSPRACPRHA</sequence>
<comment type="caution">
    <text evidence="2">The sequence shown here is derived from an EMBL/GenBank/DDBJ whole genome shotgun (WGS) entry which is preliminary data.</text>
</comment>
<dbReference type="OrthoDB" id="10251642at2759"/>
<organism evidence="2 3">
    <name type="scientific">Cervus elaphus hippelaphus</name>
    <name type="common">European red deer</name>
    <dbReference type="NCBI Taxonomy" id="46360"/>
    <lineage>
        <taxon>Eukaryota</taxon>
        <taxon>Metazoa</taxon>
        <taxon>Chordata</taxon>
        <taxon>Craniata</taxon>
        <taxon>Vertebrata</taxon>
        <taxon>Euteleostomi</taxon>
        <taxon>Mammalia</taxon>
        <taxon>Eutheria</taxon>
        <taxon>Laurasiatheria</taxon>
        <taxon>Artiodactyla</taxon>
        <taxon>Ruminantia</taxon>
        <taxon>Pecora</taxon>
        <taxon>Cervidae</taxon>
        <taxon>Cervinae</taxon>
        <taxon>Cervus</taxon>
    </lineage>
</organism>
<accession>A0A212CU29</accession>
<protein>
    <submittedName>
        <fullName evidence="2">Uncharacterized protein</fullName>
    </submittedName>
</protein>
<name>A0A212CU29_CEREH</name>
<dbReference type="AlphaFoldDB" id="A0A212CU29"/>
<evidence type="ECO:0000313" key="3">
    <source>
        <dbReference type="Proteomes" id="UP000242450"/>
    </source>
</evidence>
<gene>
    <name evidence="2" type="ORF">Celaphus_00006484</name>
</gene>
<proteinExistence type="predicted"/>
<dbReference type="Proteomes" id="UP000242450">
    <property type="component" value="Chromosome 12"/>
</dbReference>
<keyword evidence="3" id="KW-1185">Reference proteome</keyword>
<evidence type="ECO:0000256" key="1">
    <source>
        <dbReference type="SAM" id="MobiDB-lite"/>
    </source>
</evidence>